<dbReference type="RefSeq" id="WP_309262603.1">
    <property type="nucleotide sequence ID" value="NZ_JARUHG010000003.1"/>
</dbReference>
<evidence type="ECO:0000256" key="2">
    <source>
        <dbReference type="SAM" id="Phobius"/>
    </source>
</evidence>
<proteinExistence type="predicted"/>
<accession>A0ABU1CE55</accession>
<feature type="transmembrane region" description="Helical" evidence="2">
    <location>
        <begin position="131"/>
        <end position="149"/>
    </location>
</feature>
<reference evidence="4 5" key="1">
    <citation type="submission" date="2023-04" db="EMBL/GenBank/DDBJ databases">
        <title>Lysobacter sp. strain UC isolated from soil sample.</title>
        <authorList>
            <person name="Choksket S."/>
            <person name="Harshvardhan F."/>
            <person name="Rana R."/>
            <person name="Patil P.B."/>
            <person name="Korpole S."/>
        </authorList>
    </citation>
    <scope>NUCLEOTIDE SEQUENCE [LARGE SCALE GENOMIC DNA]</scope>
    <source>
        <strain evidence="4 5">UC</strain>
    </source>
</reference>
<gene>
    <name evidence="4" type="ORF">P8609_10790</name>
</gene>
<protein>
    <recommendedName>
        <fullName evidence="3">DUF6708 domain-containing protein</fullName>
    </recommendedName>
</protein>
<keyword evidence="2" id="KW-0472">Membrane</keyword>
<comment type="caution">
    <text evidence="4">The sequence shown here is derived from an EMBL/GenBank/DDBJ whole genome shotgun (WGS) entry which is preliminary data.</text>
</comment>
<organism evidence="4 5">
    <name type="scientific">Lysobacter arvi</name>
    <dbReference type="NCBI Taxonomy" id="3038776"/>
    <lineage>
        <taxon>Bacteria</taxon>
        <taxon>Pseudomonadati</taxon>
        <taxon>Pseudomonadota</taxon>
        <taxon>Gammaproteobacteria</taxon>
        <taxon>Lysobacterales</taxon>
        <taxon>Lysobacteraceae</taxon>
        <taxon>Lysobacter</taxon>
    </lineage>
</organism>
<feature type="transmembrane region" description="Helical" evidence="2">
    <location>
        <begin position="296"/>
        <end position="317"/>
    </location>
</feature>
<feature type="domain" description="DUF6708" evidence="3">
    <location>
        <begin position="155"/>
        <end position="332"/>
    </location>
</feature>
<feature type="region of interest" description="Disordered" evidence="1">
    <location>
        <begin position="365"/>
        <end position="401"/>
    </location>
</feature>
<evidence type="ECO:0000256" key="1">
    <source>
        <dbReference type="SAM" id="MobiDB-lite"/>
    </source>
</evidence>
<evidence type="ECO:0000313" key="4">
    <source>
        <dbReference type="EMBL" id="MDR0183448.1"/>
    </source>
</evidence>
<name>A0ABU1CE55_9GAMM</name>
<keyword evidence="5" id="KW-1185">Reference proteome</keyword>
<keyword evidence="2" id="KW-1133">Transmembrane helix</keyword>
<feature type="compositionally biased region" description="Basic residues" evidence="1">
    <location>
        <begin position="371"/>
        <end position="384"/>
    </location>
</feature>
<evidence type="ECO:0000259" key="3">
    <source>
        <dbReference type="Pfam" id="PF20455"/>
    </source>
</evidence>
<dbReference type="EMBL" id="JARUHG010000003">
    <property type="protein sequence ID" value="MDR0183448.1"/>
    <property type="molecule type" value="Genomic_DNA"/>
</dbReference>
<evidence type="ECO:0000313" key="5">
    <source>
        <dbReference type="Proteomes" id="UP001233535"/>
    </source>
</evidence>
<feature type="transmembrane region" description="Helical" evidence="2">
    <location>
        <begin position="83"/>
        <end position="111"/>
    </location>
</feature>
<sequence>MYFMEWLWWQGATETAEEREETDKAAREAHLPDFDEYEDEIAKDREDARRCISATPRARGPVYVFNERILELRCGGQEDKRGLVTVLSVMLLAVFGYFMLGTALQIGFALITDTPLFASTQYQRSPNGGDIFLLVITTVMGGGGLWGYFKYGFRFSRLEMLTTRHLLIRFNRVTRQVHLHRPRNCGGLITLPWNGIRNNASTSKATEAHGIGECLTLMWQPEPGSGMPAEFVSVGRKANGLSELRDEWEFIRRFMEDGPDGLPRPSITSHFPWPWHAFAPQFEGLTRYLRNTDSGLVLLGLLMISPAFVVMGVGHWLSLLLCWKPRWPKVIREAGLPGKPVPHLTTLADYPPDIQQRLLANADKWALRPGSRPKRKPRVARRKKSTEPQSEVARAADANDD</sequence>
<dbReference type="Proteomes" id="UP001233535">
    <property type="component" value="Unassembled WGS sequence"/>
</dbReference>
<dbReference type="Pfam" id="PF20455">
    <property type="entry name" value="DUF6708"/>
    <property type="match status" value="1"/>
</dbReference>
<dbReference type="InterPro" id="IPR046554">
    <property type="entry name" value="DUF6708"/>
</dbReference>
<keyword evidence="2" id="KW-0812">Transmembrane</keyword>